<comment type="caution">
    <text evidence="3">The sequence shown here is derived from an EMBL/GenBank/DDBJ whole genome shotgun (WGS) entry which is preliminary data.</text>
</comment>
<feature type="region of interest" description="Disordered" evidence="1">
    <location>
        <begin position="1"/>
        <end position="53"/>
    </location>
</feature>
<evidence type="ECO:0000313" key="3">
    <source>
        <dbReference type="EMBL" id="CAI6284585.1"/>
    </source>
</evidence>
<name>A0A9W4U6F1_9PLEO</name>
<evidence type="ECO:0000256" key="1">
    <source>
        <dbReference type="SAM" id="MobiDB-lite"/>
    </source>
</evidence>
<organism evidence="3 4">
    <name type="scientific">Periconia digitata</name>
    <dbReference type="NCBI Taxonomy" id="1303443"/>
    <lineage>
        <taxon>Eukaryota</taxon>
        <taxon>Fungi</taxon>
        <taxon>Dikarya</taxon>
        <taxon>Ascomycota</taxon>
        <taxon>Pezizomycotina</taxon>
        <taxon>Dothideomycetes</taxon>
        <taxon>Pleosporomycetidae</taxon>
        <taxon>Pleosporales</taxon>
        <taxon>Massarineae</taxon>
        <taxon>Periconiaceae</taxon>
        <taxon>Periconia</taxon>
    </lineage>
</organism>
<reference evidence="3" key="1">
    <citation type="submission" date="2023-01" db="EMBL/GenBank/DDBJ databases">
        <authorList>
            <person name="Van Ghelder C."/>
            <person name="Rancurel C."/>
        </authorList>
    </citation>
    <scope>NUCLEOTIDE SEQUENCE</scope>
    <source>
        <strain evidence="3">CNCM I-4278</strain>
    </source>
</reference>
<keyword evidence="2" id="KW-1133">Transmembrane helix</keyword>
<keyword evidence="2" id="KW-0812">Transmembrane</keyword>
<protein>
    <submittedName>
        <fullName evidence="3">Uncharacterized protein</fullName>
    </submittedName>
</protein>
<dbReference type="Proteomes" id="UP001152607">
    <property type="component" value="Unassembled WGS sequence"/>
</dbReference>
<accession>A0A9W4U6F1</accession>
<dbReference type="EMBL" id="CAOQHR010000001">
    <property type="protein sequence ID" value="CAI6284585.1"/>
    <property type="molecule type" value="Genomic_DNA"/>
</dbReference>
<evidence type="ECO:0000313" key="4">
    <source>
        <dbReference type="Proteomes" id="UP001152607"/>
    </source>
</evidence>
<keyword evidence="4" id="KW-1185">Reference proteome</keyword>
<keyword evidence="2" id="KW-0472">Membrane</keyword>
<gene>
    <name evidence="3" type="ORF">PDIGIT_LOCUS2248</name>
</gene>
<dbReference type="AlphaFoldDB" id="A0A9W4U6F1"/>
<proteinExistence type="predicted"/>
<evidence type="ECO:0000256" key="2">
    <source>
        <dbReference type="SAM" id="Phobius"/>
    </source>
</evidence>
<sequence>MCPRSHQRAAGDSHLSVPIEATRKSDRSSVTLQPGSRHPRASPGSSSSHDARTRSLLSCEFTTTTFLSYTSEYFLSLIYIQISLLLSAYPKIVYFSYFSLFVGRREDEGLCASTP</sequence>
<feature type="transmembrane region" description="Helical" evidence="2">
    <location>
        <begin position="73"/>
        <end position="95"/>
    </location>
</feature>